<dbReference type="Pfam" id="PF06821">
    <property type="entry name" value="Ser_hydrolase"/>
    <property type="match status" value="1"/>
</dbReference>
<keyword evidence="1" id="KW-0614">Plasmid</keyword>
<dbReference type="EMBL" id="CP040765">
    <property type="protein sequence ID" value="QDA36878.1"/>
    <property type="molecule type" value="Genomic_DNA"/>
</dbReference>
<dbReference type="KEGG" id="plia:E4191_22765"/>
<dbReference type="SUPFAM" id="SSF53474">
    <property type="entry name" value="alpha/beta-Hydrolases"/>
    <property type="match status" value="1"/>
</dbReference>
<dbReference type="InterPro" id="IPR010662">
    <property type="entry name" value="RBBP9/YdeN"/>
</dbReference>
<proteinExistence type="predicted"/>
<dbReference type="GO" id="GO:0016787">
    <property type="term" value="F:hydrolase activity"/>
    <property type="evidence" value="ECO:0007669"/>
    <property type="project" value="UniProtKB-KW"/>
</dbReference>
<dbReference type="Gene3D" id="3.40.50.1820">
    <property type="entry name" value="alpha/beta hydrolase"/>
    <property type="match status" value="1"/>
</dbReference>
<evidence type="ECO:0000313" key="1">
    <source>
        <dbReference type="EMBL" id="QDA36878.1"/>
    </source>
</evidence>
<reference evidence="2" key="1">
    <citation type="submission" date="2019-05" db="EMBL/GenBank/DDBJ databases">
        <title>Tamlana fucoidanivorans sp. nov., isolated from the surface of algae collected from Fujian province in China.</title>
        <authorList>
            <person name="Li J."/>
        </authorList>
    </citation>
    <scope>NUCLEOTIDE SEQUENCE [LARGE SCALE GENOMIC DNA]</scope>
    <source>
        <strain evidence="2">2251</strain>
        <plasmid evidence="2">unnamed1</plasmid>
    </source>
</reference>
<accession>A0A4Y5SVI7</accession>
<dbReference type="PANTHER" id="PTHR15394:SF3">
    <property type="entry name" value="SERINE HYDROLASE RBBP9"/>
    <property type="match status" value="1"/>
</dbReference>
<dbReference type="Proteomes" id="UP000296374">
    <property type="component" value="Plasmid unnamed1"/>
</dbReference>
<dbReference type="InterPro" id="IPR029058">
    <property type="entry name" value="AB_hydrolase_fold"/>
</dbReference>
<sequence>MLKITVDDAGHPSFPGVSHYDICSSQSMGEPMTIQGQKGLRVIILHGAHGGPDTNWFPWLHDELEHAGIEVVRPRFPTPQGQSLEAWLDAYDHEVALLASAPTILIGHSLGATMALRLVERTAEPFSGMFLAAGFIGALGLPDYDDINASFFAKPFDWKGIGDRKGSVCCCWAGADDPYVPLLRSQELADYLGAPLEVVPDGGHLNGETGFTTFPQMRDAILAARANVVG</sequence>
<gene>
    <name evidence="1" type="ORF">E4191_22765</name>
</gene>
<name>A0A4Y5SVI7_9RHOB</name>
<evidence type="ECO:0000313" key="2">
    <source>
        <dbReference type="Proteomes" id="UP000296374"/>
    </source>
</evidence>
<protein>
    <submittedName>
        <fullName evidence="1">Serine hydrolase family protein</fullName>
    </submittedName>
</protein>
<keyword evidence="1" id="KW-0378">Hydrolase</keyword>
<organism evidence="1 2">
    <name type="scientific">Paracoccus liaowanqingii</name>
    <dbReference type="NCBI Taxonomy" id="2560053"/>
    <lineage>
        <taxon>Bacteria</taxon>
        <taxon>Pseudomonadati</taxon>
        <taxon>Pseudomonadota</taxon>
        <taxon>Alphaproteobacteria</taxon>
        <taxon>Rhodobacterales</taxon>
        <taxon>Paracoccaceae</taxon>
        <taxon>Paracoccus</taxon>
    </lineage>
</organism>
<dbReference type="AlphaFoldDB" id="A0A4Y5SVI7"/>
<geneLocation type="plasmid" evidence="1 2">
    <name>unnamed1</name>
</geneLocation>
<dbReference type="PANTHER" id="PTHR15394">
    <property type="entry name" value="SERINE HYDROLASE RBBP9"/>
    <property type="match status" value="1"/>
</dbReference>